<sequence>MRLIQYRDRNQLRVAVVETPEAVRPITVEGGTYALARIAIDSGQSLESVIEVRLEDTLLDYQPLVDERRLLPPLTHPDPAHCLVTGTGLTHLGSADTRSAMHAQSQQQTQQSEEQLTDSMRMFKLGVEGGKPAPGETGAQPEWFYKGGGDCMVAPEAEIPVPAFAEDAGEEPELAGLYLIGNDGRPWRIGYAIGNEFSDHVTERFNYLWLAHSKLRACSVGPELWVGELPDHLEGTSRIVRGGETVWEKPFLTGEANMAHSLANLEYHHFKYSGFRRPGDVHVHFFGTATLSFADGIKTRDGDRFEISLPIFGRALRNPLRFKTETPPIDVKSL</sequence>
<dbReference type="EMBL" id="QPII01000043">
    <property type="protein sequence ID" value="RCV85917.1"/>
    <property type="molecule type" value="Genomic_DNA"/>
</dbReference>
<accession>A0A368TNW2</accession>
<comment type="caution">
    <text evidence="1">The sequence shown here is derived from an EMBL/GenBank/DDBJ whole genome shotgun (WGS) entry which is preliminary data.</text>
</comment>
<dbReference type="InterPro" id="IPR036663">
    <property type="entry name" value="Fumarylacetoacetase_C_sf"/>
</dbReference>
<dbReference type="SUPFAM" id="SSF56529">
    <property type="entry name" value="FAH"/>
    <property type="match status" value="1"/>
</dbReference>
<evidence type="ECO:0000313" key="1">
    <source>
        <dbReference type="EMBL" id="RCV85917.1"/>
    </source>
</evidence>
<dbReference type="RefSeq" id="WP_114481138.1">
    <property type="nucleotide sequence ID" value="NZ_QPII01000043.1"/>
</dbReference>
<evidence type="ECO:0000313" key="2">
    <source>
        <dbReference type="Proteomes" id="UP000252405"/>
    </source>
</evidence>
<proteinExistence type="predicted"/>
<dbReference type="AlphaFoldDB" id="A0A368TNW2"/>
<dbReference type="Gene3D" id="3.90.850.10">
    <property type="entry name" value="Fumarylacetoacetase-like, C-terminal domain"/>
    <property type="match status" value="1"/>
</dbReference>
<protein>
    <submittedName>
        <fullName evidence="1">FAH family protein</fullName>
    </submittedName>
</protein>
<dbReference type="InterPro" id="IPR009645">
    <property type="entry name" value="GguC"/>
</dbReference>
<dbReference type="NCBIfam" id="NF040903">
    <property type="entry name" value="GguC"/>
    <property type="match status" value="1"/>
</dbReference>
<keyword evidence="2" id="KW-1185">Reference proteome</keyword>
<dbReference type="GO" id="GO:0003824">
    <property type="term" value="F:catalytic activity"/>
    <property type="evidence" value="ECO:0007669"/>
    <property type="project" value="InterPro"/>
</dbReference>
<dbReference type="Proteomes" id="UP000252405">
    <property type="component" value="Unassembled WGS sequence"/>
</dbReference>
<gene>
    <name evidence="1" type="ORF">DU505_22145</name>
</gene>
<reference evidence="1 2" key="1">
    <citation type="submission" date="2018-07" db="EMBL/GenBank/DDBJ databases">
        <title>Halomonas montanilacus sp. nov., isolated from Lake Pengyan on Tibetan Plateau.</title>
        <authorList>
            <person name="Lu H."/>
            <person name="Xing P."/>
            <person name="Wu Q."/>
        </authorList>
    </citation>
    <scope>NUCLEOTIDE SEQUENCE [LARGE SCALE GENOMIC DNA]</scope>
    <source>
        <strain evidence="1 2">PYC7W</strain>
    </source>
</reference>
<dbReference type="PIRSF" id="PIRSF033905">
    <property type="entry name" value="UCP033905"/>
    <property type="match status" value="1"/>
</dbReference>
<organism evidence="1 2">
    <name type="scientific">Billgrantia montanilacus</name>
    <dbReference type="NCBI Taxonomy" id="2282305"/>
    <lineage>
        <taxon>Bacteria</taxon>
        <taxon>Pseudomonadati</taxon>
        <taxon>Pseudomonadota</taxon>
        <taxon>Gammaproteobacteria</taxon>
        <taxon>Oceanospirillales</taxon>
        <taxon>Halomonadaceae</taxon>
        <taxon>Billgrantia</taxon>
    </lineage>
</organism>
<name>A0A368TNW2_9GAMM</name>
<dbReference type="OrthoDB" id="108649at2"/>